<dbReference type="AlphaFoldDB" id="A0A2X1AQX7"/>
<evidence type="ECO:0000256" key="1">
    <source>
        <dbReference type="ARBA" id="ARBA00022490"/>
    </source>
</evidence>
<keyword evidence="3" id="KW-0285">Flavoprotein</keyword>
<keyword evidence="9" id="KW-0511">Multifunctional enzyme</keyword>
<evidence type="ECO:0000256" key="4">
    <source>
        <dbReference type="ARBA" id="ARBA00022679"/>
    </source>
</evidence>
<evidence type="ECO:0000256" key="3">
    <source>
        <dbReference type="ARBA" id="ARBA00022630"/>
    </source>
</evidence>
<keyword evidence="1" id="KW-0963">Cytoplasm</keyword>
<dbReference type="GO" id="GO:0016491">
    <property type="term" value="F:oxidoreductase activity"/>
    <property type="evidence" value="ECO:0007669"/>
    <property type="project" value="UniProtKB-KW"/>
</dbReference>
<dbReference type="Gene3D" id="3.50.50.60">
    <property type="entry name" value="FAD/NAD(P)-binding domain"/>
    <property type="match status" value="1"/>
</dbReference>
<dbReference type="GO" id="GO:0032259">
    <property type="term" value="P:methylation"/>
    <property type="evidence" value="ECO:0007669"/>
    <property type="project" value="UniProtKB-KW"/>
</dbReference>
<dbReference type="GO" id="GO:0008033">
    <property type="term" value="P:tRNA processing"/>
    <property type="evidence" value="ECO:0007669"/>
    <property type="project" value="UniProtKB-KW"/>
</dbReference>
<evidence type="ECO:0000256" key="7">
    <source>
        <dbReference type="ARBA" id="ARBA00022827"/>
    </source>
</evidence>
<dbReference type="GO" id="GO:0008168">
    <property type="term" value="F:methyltransferase activity"/>
    <property type="evidence" value="ECO:0007669"/>
    <property type="project" value="UniProtKB-KW"/>
</dbReference>
<keyword evidence="8" id="KW-0560">Oxidoreductase</keyword>
<keyword evidence="4" id="KW-0808">Transferase</keyword>
<feature type="compositionally biased region" description="Basic and acidic residues" evidence="10">
    <location>
        <begin position="209"/>
        <end position="226"/>
    </location>
</feature>
<evidence type="ECO:0000313" key="12">
    <source>
        <dbReference type="EMBL" id="SPU46409.1"/>
    </source>
</evidence>
<feature type="region of interest" description="Disordered" evidence="10">
    <location>
        <begin position="207"/>
        <end position="226"/>
    </location>
</feature>
<keyword evidence="2" id="KW-0489">Methyltransferase</keyword>
<evidence type="ECO:0000256" key="6">
    <source>
        <dbReference type="ARBA" id="ARBA00022694"/>
    </source>
</evidence>
<evidence type="ECO:0000256" key="10">
    <source>
        <dbReference type="SAM" id="MobiDB-lite"/>
    </source>
</evidence>
<gene>
    <name evidence="12" type="primary">mnmC_1</name>
    <name evidence="12" type="ORF">NCTC11165_02742</name>
</gene>
<dbReference type="SUPFAM" id="SSF51971">
    <property type="entry name" value="Nucleotide-binding domain"/>
    <property type="match status" value="1"/>
</dbReference>
<dbReference type="Proteomes" id="UP000250358">
    <property type="component" value="Unassembled WGS sequence"/>
</dbReference>
<dbReference type="InterPro" id="IPR006076">
    <property type="entry name" value="FAD-dep_OxRdtase"/>
</dbReference>
<sequence>MMGQALAARSSAILEPWLAGAERAAGRAAVVEATTDGWRVKGEDGAVLVEADAVVLAAGWGSARLMPDLPLSPVAGQADWIEGTPPPLPVAWGGYAAPTGNGMLYGATHDRGVKTPEASDAASARNQATLAAALPALAEAVDQTPAEARGRRVAVRATTPDRLPLCGAWGEAGLYVLTGLGSRGFCVAPLLGEHLAALIMGRSSPVQLDHGHRLSPARHDNVAEDH</sequence>
<feature type="domain" description="FAD dependent oxidoreductase" evidence="11">
    <location>
        <begin position="29"/>
        <end position="198"/>
    </location>
</feature>
<evidence type="ECO:0000256" key="2">
    <source>
        <dbReference type="ARBA" id="ARBA00022603"/>
    </source>
</evidence>
<keyword evidence="5" id="KW-0949">S-adenosyl-L-methionine</keyword>
<dbReference type="PANTHER" id="PTHR13847">
    <property type="entry name" value="SARCOSINE DEHYDROGENASE-RELATED"/>
    <property type="match status" value="1"/>
</dbReference>
<name>A0A2X1AQX7_BREDI</name>
<dbReference type="PANTHER" id="PTHR13847:SF283">
    <property type="entry name" value="TRNA 5-METHYLAMINOMETHYL-2-THIOURIDINE BIOSYNTHESIS BIFUNCTIONAL PROTEIN MNMC"/>
    <property type="match status" value="1"/>
</dbReference>
<protein>
    <submittedName>
        <fullName evidence="12">tRNA 5-methylaminomethyl-2-thiouridine biosynthesis bifunctional protein MnmC</fullName>
    </submittedName>
</protein>
<evidence type="ECO:0000313" key="13">
    <source>
        <dbReference type="Proteomes" id="UP000250358"/>
    </source>
</evidence>
<organism evidence="12 13">
    <name type="scientific">Brevundimonas diminuta</name>
    <name type="common">Pseudomonas diminuta</name>
    <dbReference type="NCBI Taxonomy" id="293"/>
    <lineage>
        <taxon>Bacteria</taxon>
        <taxon>Pseudomonadati</taxon>
        <taxon>Pseudomonadota</taxon>
        <taxon>Alphaproteobacteria</taxon>
        <taxon>Caulobacterales</taxon>
        <taxon>Caulobacteraceae</taxon>
        <taxon>Brevundimonas</taxon>
    </lineage>
</organism>
<evidence type="ECO:0000256" key="9">
    <source>
        <dbReference type="ARBA" id="ARBA00023268"/>
    </source>
</evidence>
<proteinExistence type="predicted"/>
<dbReference type="Pfam" id="PF01266">
    <property type="entry name" value="DAO"/>
    <property type="match status" value="1"/>
</dbReference>
<evidence type="ECO:0000256" key="5">
    <source>
        <dbReference type="ARBA" id="ARBA00022691"/>
    </source>
</evidence>
<reference evidence="12 13" key="1">
    <citation type="submission" date="2018-06" db="EMBL/GenBank/DDBJ databases">
        <authorList>
            <consortium name="Pathogen Informatics"/>
            <person name="Doyle S."/>
        </authorList>
    </citation>
    <scope>NUCLEOTIDE SEQUENCE [LARGE SCALE GENOMIC DNA]</scope>
    <source>
        <strain evidence="12 13">NCTC11165</strain>
    </source>
</reference>
<accession>A0A2X1AQX7</accession>
<keyword evidence="6" id="KW-0819">tRNA processing</keyword>
<evidence type="ECO:0000256" key="8">
    <source>
        <dbReference type="ARBA" id="ARBA00023002"/>
    </source>
</evidence>
<keyword evidence="7" id="KW-0274">FAD</keyword>
<evidence type="ECO:0000259" key="11">
    <source>
        <dbReference type="Pfam" id="PF01266"/>
    </source>
</evidence>
<dbReference type="Gene3D" id="3.30.9.10">
    <property type="entry name" value="D-Amino Acid Oxidase, subunit A, domain 2"/>
    <property type="match status" value="1"/>
</dbReference>
<dbReference type="EMBL" id="UAQM01000042">
    <property type="protein sequence ID" value="SPU46409.1"/>
    <property type="molecule type" value="Genomic_DNA"/>
</dbReference>
<dbReference type="InterPro" id="IPR036188">
    <property type="entry name" value="FAD/NAD-bd_sf"/>
</dbReference>
<dbReference type="GO" id="GO:0005737">
    <property type="term" value="C:cytoplasm"/>
    <property type="evidence" value="ECO:0007669"/>
    <property type="project" value="TreeGrafter"/>
</dbReference>